<evidence type="ECO:0000256" key="1">
    <source>
        <dbReference type="ARBA" id="ARBA00004945"/>
    </source>
</evidence>
<dbReference type="RefSeq" id="WP_066201805.1">
    <property type="nucleotide sequence ID" value="NZ_CBCSAS010000046.1"/>
</dbReference>
<keyword evidence="3" id="KW-0028">Amino-acid biosynthesis</keyword>
<evidence type="ECO:0000256" key="2">
    <source>
        <dbReference type="ARBA" id="ARBA00011974"/>
    </source>
</evidence>
<keyword evidence="4 7" id="KW-0378">Hydrolase</keyword>
<dbReference type="EMBL" id="JAHHQF010000098">
    <property type="protein sequence ID" value="MBT9283458.1"/>
    <property type="molecule type" value="Genomic_DNA"/>
</dbReference>
<dbReference type="InterPro" id="IPR035994">
    <property type="entry name" value="Nucleoside_phosphorylase_sf"/>
</dbReference>
<dbReference type="EMBL" id="PEBV01000013">
    <property type="protein sequence ID" value="PTQ53585.1"/>
    <property type="molecule type" value="Genomic_DNA"/>
</dbReference>
<organism evidence="9 11">
    <name type="scientific">Hydrogenibacillus schlegelii</name>
    <name type="common">Bacillus schlegelii</name>
    <dbReference type="NCBI Taxonomy" id="1484"/>
    <lineage>
        <taxon>Bacteria</taxon>
        <taxon>Bacillati</taxon>
        <taxon>Bacillota</taxon>
        <taxon>Bacilli</taxon>
        <taxon>Bacillales</taxon>
        <taxon>Bacillales Family X. Incertae Sedis</taxon>
        <taxon>Hydrogenibacillus</taxon>
    </lineage>
</organism>
<evidence type="ECO:0000313" key="10">
    <source>
        <dbReference type="Proteomes" id="UP000243024"/>
    </source>
</evidence>
<dbReference type="NCBIfam" id="TIGR01704">
    <property type="entry name" value="MTA_SAH-Nsdase"/>
    <property type="match status" value="1"/>
</dbReference>
<dbReference type="AlphaFoldDB" id="A0A132N874"/>
<dbReference type="STRING" id="1484.SA87_10630"/>
<reference evidence="9 11" key="2">
    <citation type="submission" date="2017-08" db="EMBL/GenBank/DDBJ databases">
        <title>Burning lignite coal seam in the remote Altai Mountains harbors a hydrogen-driven thermophilic microbial community.</title>
        <authorList>
            <person name="Kadnikov V.V."/>
            <person name="Mardanov A.V."/>
            <person name="Ivasenko D."/>
            <person name="Beletsky A.V."/>
            <person name="Karnachuk O.V."/>
            <person name="Ravin N.V."/>
        </authorList>
    </citation>
    <scope>NUCLEOTIDE SEQUENCE [LARGE SCALE GENOMIC DNA]</scope>
    <source>
        <strain evidence="9">AL33</strain>
    </source>
</reference>
<sequence length="236" mass="24961">MVAIIGAMDEEIAELLQGMEAVDVRRAGPVEARVGRMDGRPVAVLKSGVGKVNAALAVQAVIDHLRPQALLFLGVAGALDPALEIGDLVVAEDALQHDVDATPLGFRPGEIPFEPVSVFPADPRLIRRAMTAAEALFGRRPAVGRVLSGDRFVADREMVKALRERFGGLCVEMEGAAAAQVAHKNGVPFLLIRTISDRADGAAPADFPAFLKEAAGRSAALARAIVRSAEEFEHAF</sequence>
<dbReference type="OrthoDB" id="9792278at2"/>
<dbReference type="Gene3D" id="3.40.50.1580">
    <property type="entry name" value="Nucleoside phosphorylase domain"/>
    <property type="match status" value="1"/>
</dbReference>
<name>A0A132N874_HYDSH</name>
<keyword evidence="7" id="KW-0326">Glycosidase</keyword>
<dbReference type="NCBIfam" id="NF004079">
    <property type="entry name" value="PRK05584.1"/>
    <property type="match status" value="1"/>
</dbReference>
<dbReference type="EMBL" id="JXBB01000025">
    <property type="protein sequence ID" value="OAR04053.1"/>
    <property type="molecule type" value="Genomic_DNA"/>
</dbReference>
<dbReference type="Proteomes" id="UP000748108">
    <property type="component" value="Unassembled WGS sequence"/>
</dbReference>
<reference evidence="8 10" key="1">
    <citation type="submission" date="2015-09" db="EMBL/GenBank/DDBJ databases">
        <title>Draft genome sequence of Hydrogenibacillus schlegelii DSM 2000.</title>
        <authorList>
            <person name="Hemp J."/>
        </authorList>
    </citation>
    <scope>NUCLEOTIDE SEQUENCE [LARGE SCALE GENOMIC DNA]</scope>
    <source>
        <strain evidence="8 10">MA 48</strain>
    </source>
</reference>
<evidence type="ECO:0000313" key="8">
    <source>
        <dbReference type="EMBL" id="OAR04053.1"/>
    </source>
</evidence>
<dbReference type="GO" id="GO:0005829">
    <property type="term" value="C:cytosol"/>
    <property type="evidence" value="ECO:0007669"/>
    <property type="project" value="TreeGrafter"/>
</dbReference>
<dbReference type="GO" id="GO:0008782">
    <property type="term" value="F:adenosylhomocysteine nucleosidase activity"/>
    <property type="evidence" value="ECO:0007669"/>
    <property type="project" value="UniProtKB-EC"/>
</dbReference>
<dbReference type="SUPFAM" id="SSF53167">
    <property type="entry name" value="Purine and uridine phosphorylases"/>
    <property type="match status" value="1"/>
</dbReference>
<comment type="caution">
    <text evidence="9">The sequence shown here is derived from an EMBL/GenBank/DDBJ whole genome shotgun (WGS) entry which is preliminary data.</text>
</comment>
<dbReference type="InterPro" id="IPR000845">
    <property type="entry name" value="Nucleoside_phosphorylase_d"/>
</dbReference>
<dbReference type="EC" id="3.2.2.9" evidence="2"/>
<dbReference type="InterPro" id="IPR010049">
    <property type="entry name" value="MTA_SAH_Nsdase"/>
</dbReference>
<dbReference type="CDD" id="cd09008">
    <property type="entry name" value="MTAN"/>
    <property type="match status" value="1"/>
</dbReference>
<reference evidence="7" key="3">
    <citation type="journal article" date="2021" name="Microbiology">
        <title>Metagenomic Analysis of the Microbial Community in the Underground Coal Fire Area (Kemerovo Region, Russia) Revealed Predominance of Thermophilic Members of the Phyla Deinococcus-thermus, Aquificae, and Firmicutes.</title>
        <authorList>
            <person name="Kadnikov V."/>
            <person name="Mardanov A.V."/>
            <person name="Beletsky A.V."/>
            <person name="Karnachuk O.V."/>
            <person name="Ravin N.V."/>
        </authorList>
    </citation>
    <scope>NUCLEOTIDE SEQUENCE</scope>
    <source>
        <strain evidence="7">RBS10-49</strain>
    </source>
</reference>
<comment type="pathway">
    <text evidence="1">Amino-acid biosynthesis; L-methionine biosynthesis via salvage pathway; S-methyl-5-thio-alpha-D-ribose 1-phosphate from S-methyl-5'-thioadenosine (hydrolase route): step 1/2.</text>
</comment>
<gene>
    <name evidence="9" type="ORF">HSCHL_1650</name>
    <name evidence="7" type="ORF">KM312_12620</name>
    <name evidence="8" type="ORF">SA87_10630</name>
</gene>
<evidence type="ECO:0000256" key="5">
    <source>
        <dbReference type="ARBA" id="ARBA00023167"/>
    </source>
</evidence>
<evidence type="ECO:0000313" key="9">
    <source>
        <dbReference type="EMBL" id="PTQ53585.1"/>
    </source>
</evidence>
<dbReference type="UniPathway" id="UPA00904">
    <property type="reaction ID" value="UER00871"/>
</dbReference>
<protein>
    <recommendedName>
        <fullName evidence="2">adenosylhomocysteine nucleosidase</fullName>
        <ecNumber evidence="2">3.2.2.9</ecNumber>
    </recommendedName>
</protein>
<dbReference type="GO" id="GO:0008930">
    <property type="term" value="F:methylthioadenosine nucleosidase activity"/>
    <property type="evidence" value="ECO:0007669"/>
    <property type="project" value="InterPro"/>
</dbReference>
<dbReference type="PANTHER" id="PTHR46832:SF1">
    <property type="entry name" value="5'-METHYLTHIOADENOSINE_S-ADENOSYLHOMOCYSTEINE NUCLEOSIDASE"/>
    <property type="match status" value="1"/>
</dbReference>
<dbReference type="GO" id="GO:0009164">
    <property type="term" value="P:nucleoside catabolic process"/>
    <property type="evidence" value="ECO:0007669"/>
    <property type="project" value="InterPro"/>
</dbReference>
<keyword evidence="5" id="KW-0486">Methionine biosynthesis</keyword>
<feature type="domain" description="Nucleoside phosphorylase" evidence="6">
    <location>
        <begin position="2"/>
        <end position="227"/>
    </location>
</feature>
<evidence type="ECO:0000259" key="6">
    <source>
        <dbReference type="Pfam" id="PF01048"/>
    </source>
</evidence>
<evidence type="ECO:0000256" key="3">
    <source>
        <dbReference type="ARBA" id="ARBA00022605"/>
    </source>
</evidence>
<dbReference type="Proteomes" id="UP000243024">
    <property type="component" value="Unassembled WGS sequence"/>
</dbReference>
<accession>A0A132N874</accession>
<evidence type="ECO:0000313" key="7">
    <source>
        <dbReference type="EMBL" id="MBT9283458.1"/>
    </source>
</evidence>
<dbReference type="GO" id="GO:0019284">
    <property type="term" value="P:L-methionine salvage from S-adenosylmethionine"/>
    <property type="evidence" value="ECO:0007669"/>
    <property type="project" value="TreeGrafter"/>
</dbReference>
<keyword evidence="10" id="KW-1185">Reference proteome</keyword>
<proteinExistence type="predicted"/>
<dbReference type="Pfam" id="PF01048">
    <property type="entry name" value="PNP_UDP_1"/>
    <property type="match status" value="1"/>
</dbReference>
<evidence type="ECO:0000256" key="4">
    <source>
        <dbReference type="ARBA" id="ARBA00022801"/>
    </source>
</evidence>
<dbReference type="Proteomes" id="UP000244180">
    <property type="component" value="Unassembled WGS sequence"/>
</dbReference>
<dbReference type="GO" id="GO:0019509">
    <property type="term" value="P:L-methionine salvage from methylthioadenosine"/>
    <property type="evidence" value="ECO:0007669"/>
    <property type="project" value="UniProtKB-UniPathway"/>
</dbReference>
<dbReference type="PANTHER" id="PTHR46832">
    <property type="entry name" value="5'-METHYLTHIOADENOSINE/S-ADENOSYLHOMOCYSTEINE NUCLEOSIDASE"/>
    <property type="match status" value="1"/>
</dbReference>
<evidence type="ECO:0000313" key="11">
    <source>
        <dbReference type="Proteomes" id="UP000244180"/>
    </source>
</evidence>